<evidence type="ECO:0000313" key="1">
    <source>
        <dbReference type="EMBL" id="KAJ8620036.1"/>
    </source>
</evidence>
<protein>
    <submittedName>
        <fullName evidence="1">Uncharacterized protein</fullName>
    </submittedName>
</protein>
<gene>
    <name evidence="1" type="ORF">MRB53_028565</name>
</gene>
<sequence>MSCLNYVSPGLLSIRKLEGQSYVGLRPTTNRRLVRAARRIKLSHPVSVIRANDDREASVKSSGMSIEECEAAVVAGNAPQAPPARPTPAAPAGTPVVSSLPLSRRPRRNRKSAALRASFQETTLSPANFVLPLFIHEGEEDTPIGAMPGCYRLGWRHGLVEEVRKARDVGINSVVLFPKIPDPLKSPTGDEAYNENGLVPRAIRLLKDKYPDIVIYTDVALDPYSSDGHDGILREDGVIMNDETVHQLCKQAVAQARAGADVVSPSDMMDGRVAAIRAALDTEGFQDVSIMSYTAKYASSFYGPFREALDSNPRSGDKKTYQMNPANYREALVESHEDEAEGADILLVKPAMPYLDVVRLLRDESALPIAAYQVSGEYSMIKAGGVLKMIDEEKVMMESLMCIKRAGADIILTYYALQAARCLCGEKR</sequence>
<reference evidence="1 2" key="1">
    <citation type="journal article" date="2022" name="Hortic Res">
        <title>A haplotype resolved chromosomal level avocado genome allows analysis of novel avocado genes.</title>
        <authorList>
            <person name="Nath O."/>
            <person name="Fletcher S.J."/>
            <person name="Hayward A."/>
            <person name="Shaw L.M."/>
            <person name="Masouleh A.K."/>
            <person name="Furtado A."/>
            <person name="Henry R.J."/>
            <person name="Mitter N."/>
        </authorList>
    </citation>
    <scope>NUCLEOTIDE SEQUENCE [LARGE SCALE GENOMIC DNA]</scope>
    <source>
        <strain evidence="2">cv. Hass</strain>
    </source>
</reference>
<evidence type="ECO:0000313" key="2">
    <source>
        <dbReference type="Proteomes" id="UP001234297"/>
    </source>
</evidence>
<keyword evidence="2" id="KW-1185">Reference proteome</keyword>
<name>A0ACC2KFY0_PERAE</name>
<dbReference type="EMBL" id="CM056817">
    <property type="protein sequence ID" value="KAJ8620036.1"/>
    <property type="molecule type" value="Genomic_DNA"/>
</dbReference>
<dbReference type="Proteomes" id="UP001234297">
    <property type="component" value="Chromosome 9"/>
</dbReference>
<proteinExistence type="predicted"/>
<organism evidence="1 2">
    <name type="scientific">Persea americana</name>
    <name type="common">Avocado</name>
    <dbReference type="NCBI Taxonomy" id="3435"/>
    <lineage>
        <taxon>Eukaryota</taxon>
        <taxon>Viridiplantae</taxon>
        <taxon>Streptophyta</taxon>
        <taxon>Embryophyta</taxon>
        <taxon>Tracheophyta</taxon>
        <taxon>Spermatophyta</taxon>
        <taxon>Magnoliopsida</taxon>
        <taxon>Magnoliidae</taxon>
        <taxon>Laurales</taxon>
        <taxon>Lauraceae</taxon>
        <taxon>Persea</taxon>
    </lineage>
</organism>
<accession>A0ACC2KFY0</accession>
<comment type="caution">
    <text evidence="1">The sequence shown here is derived from an EMBL/GenBank/DDBJ whole genome shotgun (WGS) entry which is preliminary data.</text>
</comment>